<reference evidence="10 13" key="2">
    <citation type="journal article" date="2014" name="BMC Genomics">
        <title>An improved genome release (version Mt4.0) for the model legume Medicago truncatula.</title>
        <authorList>
            <person name="Tang H."/>
            <person name="Krishnakumar V."/>
            <person name="Bidwell S."/>
            <person name="Rosen B."/>
            <person name="Chan A."/>
            <person name="Zhou S."/>
            <person name="Gentzbittel L."/>
            <person name="Childs K.L."/>
            <person name="Yandell M."/>
            <person name="Gundlach H."/>
            <person name="Mayer K.F."/>
            <person name="Schwartz D.C."/>
            <person name="Town C.D."/>
        </authorList>
    </citation>
    <scope>GENOME REANNOTATION</scope>
    <source>
        <strain evidence="12 13">cv. Jemalong A17</strain>
    </source>
</reference>
<dbReference type="eggNOG" id="ENOG502S0J7">
    <property type="taxonomic scope" value="Eukaryota"/>
</dbReference>
<comment type="subcellular location">
    <subcellularLocation>
        <location evidence="1 8">Cell membrane</location>
        <topology evidence="1 8">Multi-pass membrane protein</topology>
    </subcellularLocation>
</comment>
<dbReference type="AlphaFoldDB" id="G7J7X5"/>
<comment type="subunit">
    <text evidence="3 8">Homodimer and heterodimers.</text>
</comment>
<evidence type="ECO:0000313" key="12">
    <source>
        <dbReference type="EnsemblPlants" id="AES70869"/>
    </source>
</evidence>
<feature type="transmembrane region" description="Helical" evidence="8">
    <location>
        <begin position="166"/>
        <end position="186"/>
    </location>
</feature>
<comment type="similarity">
    <text evidence="2 8">Belongs to the Casparian strip membrane proteins (CASP) family.</text>
</comment>
<dbReference type="PaxDb" id="3880-AES70869"/>
<name>G7J7X5_MEDTR</name>
<dbReference type="GO" id="GO:0005886">
    <property type="term" value="C:plasma membrane"/>
    <property type="evidence" value="ECO:0007669"/>
    <property type="project" value="UniProtKB-SubCell"/>
</dbReference>
<evidence type="ECO:0000256" key="2">
    <source>
        <dbReference type="ARBA" id="ARBA00007651"/>
    </source>
</evidence>
<dbReference type="PANTHER" id="PTHR33573:SF46">
    <property type="entry name" value="CASP-LIKE PROTEIN 2A1"/>
    <property type="match status" value="1"/>
</dbReference>
<evidence type="ECO:0000256" key="8">
    <source>
        <dbReference type="RuleBase" id="RU361233"/>
    </source>
</evidence>
<feature type="domain" description="Casparian strip membrane protein" evidence="9">
    <location>
        <begin position="42"/>
        <end position="179"/>
    </location>
</feature>
<evidence type="ECO:0000256" key="6">
    <source>
        <dbReference type="ARBA" id="ARBA00022989"/>
    </source>
</evidence>
<dbReference type="Proteomes" id="UP000265566">
    <property type="component" value="Chromosome 3"/>
</dbReference>
<gene>
    <name evidence="12" type="primary">11419001</name>
    <name evidence="10" type="ordered locus">MTR_3g064310</name>
    <name evidence="11" type="ORF">MtrunA17_Chr3g0109681</name>
</gene>
<dbReference type="Pfam" id="PF04535">
    <property type="entry name" value="CASP_dom"/>
    <property type="match status" value="1"/>
</dbReference>
<reference evidence="12" key="3">
    <citation type="submission" date="2015-04" db="UniProtKB">
        <authorList>
            <consortium name="EnsemblPlants"/>
        </authorList>
    </citation>
    <scope>IDENTIFICATION</scope>
    <source>
        <strain evidence="12">cv. Jemalong A17</strain>
    </source>
</reference>
<dbReference type="KEGG" id="mtr:11419001"/>
<keyword evidence="6 8" id="KW-1133">Transmembrane helix</keyword>
<evidence type="ECO:0000256" key="7">
    <source>
        <dbReference type="ARBA" id="ARBA00023136"/>
    </source>
</evidence>
<feature type="transmembrane region" description="Helical" evidence="8">
    <location>
        <begin position="47"/>
        <end position="65"/>
    </location>
</feature>
<dbReference type="InterPro" id="IPR006702">
    <property type="entry name" value="CASP_dom"/>
</dbReference>
<dbReference type="PANTHER" id="PTHR33573">
    <property type="entry name" value="CASP-LIKE PROTEIN 4A4"/>
    <property type="match status" value="1"/>
</dbReference>
<dbReference type="STRING" id="3880.G7J7X5"/>
<sequence>MMEKGNATVVSATRSPMQVMMAPAAAAAATGEELEGNTTSFLRTAETFLRLLPIGLCVAALVLMLKNSEENDYGSVSYNDLGAFRYLVHANGICAGYSLLSAVVVAAPRPTLLRAWTFFFLDQVLTYIILSAGASSMEVVYLAENGDSATVWNSACGSFGQFCHKVTASVAITFVALFCYVILSLISSFKLFSNYDVPASCPNTTGNDHNIAPAFNG</sequence>
<dbReference type="InterPro" id="IPR006459">
    <property type="entry name" value="CASP/CASPL"/>
</dbReference>
<evidence type="ECO:0000313" key="13">
    <source>
        <dbReference type="Proteomes" id="UP000002051"/>
    </source>
</evidence>
<evidence type="ECO:0000256" key="5">
    <source>
        <dbReference type="ARBA" id="ARBA00022692"/>
    </source>
</evidence>
<dbReference type="EnsemblPlants" id="AES70869">
    <property type="protein sequence ID" value="AES70869"/>
    <property type="gene ID" value="MTR_3g064310"/>
</dbReference>
<keyword evidence="4 8" id="KW-1003">Cell membrane</keyword>
<keyword evidence="7 8" id="KW-0472">Membrane</keyword>
<evidence type="ECO:0000313" key="11">
    <source>
        <dbReference type="EMBL" id="RHN68063.1"/>
    </source>
</evidence>
<reference evidence="10 13" key="1">
    <citation type="journal article" date="2011" name="Nature">
        <title>The Medicago genome provides insight into the evolution of rhizobial symbioses.</title>
        <authorList>
            <person name="Young N.D."/>
            <person name="Debelle F."/>
            <person name="Oldroyd G.E."/>
            <person name="Geurts R."/>
            <person name="Cannon S.B."/>
            <person name="Udvardi M.K."/>
            <person name="Benedito V.A."/>
            <person name="Mayer K.F."/>
            <person name="Gouzy J."/>
            <person name="Schoof H."/>
            <person name="Van de Peer Y."/>
            <person name="Proost S."/>
            <person name="Cook D.R."/>
            <person name="Meyers B.C."/>
            <person name="Spannagl M."/>
            <person name="Cheung F."/>
            <person name="De Mita S."/>
            <person name="Krishnakumar V."/>
            <person name="Gundlach H."/>
            <person name="Zhou S."/>
            <person name="Mudge J."/>
            <person name="Bharti A.K."/>
            <person name="Murray J.D."/>
            <person name="Naoumkina M.A."/>
            <person name="Rosen B."/>
            <person name="Silverstein K.A."/>
            <person name="Tang H."/>
            <person name="Rombauts S."/>
            <person name="Zhao P.X."/>
            <person name="Zhou P."/>
            <person name="Barbe V."/>
            <person name="Bardou P."/>
            <person name="Bechner M."/>
            <person name="Bellec A."/>
            <person name="Berger A."/>
            <person name="Berges H."/>
            <person name="Bidwell S."/>
            <person name="Bisseling T."/>
            <person name="Choisne N."/>
            <person name="Couloux A."/>
            <person name="Denny R."/>
            <person name="Deshpande S."/>
            <person name="Dai X."/>
            <person name="Doyle J.J."/>
            <person name="Dudez A.M."/>
            <person name="Farmer A.D."/>
            <person name="Fouteau S."/>
            <person name="Franken C."/>
            <person name="Gibelin C."/>
            <person name="Gish J."/>
            <person name="Goldstein S."/>
            <person name="Gonzalez A.J."/>
            <person name="Green P.J."/>
            <person name="Hallab A."/>
            <person name="Hartog M."/>
            <person name="Hua A."/>
            <person name="Humphray S.J."/>
            <person name="Jeong D.H."/>
            <person name="Jing Y."/>
            <person name="Jocker A."/>
            <person name="Kenton S.M."/>
            <person name="Kim D.J."/>
            <person name="Klee K."/>
            <person name="Lai H."/>
            <person name="Lang C."/>
            <person name="Lin S."/>
            <person name="Macmil S.L."/>
            <person name="Magdelenat G."/>
            <person name="Matthews L."/>
            <person name="McCorrison J."/>
            <person name="Monaghan E.L."/>
            <person name="Mun J.H."/>
            <person name="Najar F.Z."/>
            <person name="Nicholson C."/>
            <person name="Noirot C."/>
            <person name="O'Bleness M."/>
            <person name="Paule C.R."/>
            <person name="Poulain J."/>
            <person name="Prion F."/>
            <person name="Qin B."/>
            <person name="Qu C."/>
            <person name="Retzel E.F."/>
            <person name="Riddle C."/>
            <person name="Sallet E."/>
            <person name="Samain S."/>
            <person name="Samson N."/>
            <person name="Sanders I."/>
            <person name="Saurat O."/>
            <person name="Scarpelli C."/>
            <person name="Schiex T."/>
            <person name="Segurens B."/>
            <person name="Severin A.J."/>
            <person name="Sherrier D.J."/>
            <person name="Shi R."/>
            <person name="Sims S."/>
            <person name="Singer S.R."/>
            <person name="Sinharoy S."/>
            <person name="Sterck L."/>
            <person name="Viollet A."/>
            <person name="Wang B.B."/>
            <person name="Wang K."/>
            <person name="Wang M."/>
            <person name="Wang X."/>
            <person name="Warfsmann J."/>
            <person name="Weissenbach J."/>
            <person name="White D.D."/>
            <person name="White J.D."/>
            <person name="Wiley G.B."/>
            <person name="Wincker P."/>
            <person name="Xing Y."/>
            <person name="Yang L."/>
            <person name="Yao Z."/>
            <person name="Ying F."/>
            <person name="Zhai J."/>
            <person name="Zhou L."/>
            <person name="Zuber A."/>
            <person name="Denarie J."/>
            <person name="Dixon R.A."/>
            <person name="May G.D."/>
            <person name="Schwartz D.C."/>
            <person name="Rogers J."/>
            <person name="Quetier F."/>
            <person name="Town C.D."/>
            <person name="Roe B.A."/>
        </authorList>
    </citation>
    <scope>NUCLEOTIDE SEQUENCE [LARGE SCALE GENOMIC DNA]</scope>
    <source>
        <strain evidence="10">A17</strain>
        <strain evidence="12 13">cv. Jemalong A17</strain>
    </source>
</reference>
<organism evidence="10 13">
    <name type="scientific">Medicago truncatula</name>
    <name type="common">Barrel medic</name>
    <name type="synonym">Medicago tribuloides</name>
    <dbReference type="NCBI Taxonomy" id="3880"/>
    <lineage>
        <taxon>Eukaryota</taxon>
        <taxon>Viridiplantae</taxon>
        <taxon>Streptophyta</taxon>
        <taxon>Embryophyta</taxon>
        <taxon>Tracheophyta</taxon>
        <taxon>Spermatophyta</taxon>
        <taxon>Magnoliopsida</taxon>
        <taxon>eudicotyledons</taxon>
        <taxon>Gunneridae</taxon>
        <taxon>Pentapetalae</taxon>
        <taxon>rosids</taxon>
        <taxon>fabids</taxon>
        <taxon>Fabales</taxon>
        <taxon>Fabaceae</taxon>
        <taxon>Papilionoideae</taxon>
        <taxon>50 kb inversion clade</taxon>
        <taxon>NPAAA clade</taxon>
        <taxon>Hologalegina</taxon>
        <taxon>IRL clade</taxon>
        <taxon>Trifolieae</taxon>
        <taxon>Medicago</taxon>
    </lineage>
</organism>
<feature type="transmembrane region" description="Helical" evidence="8">
    <location>
        <begin position="113"/>
        <end position="130"/>
    </location>
</feature>
<reference evidence="11" key="4">
    <citation type="journal article" date="2018" name="Nat. Plants">
        <title>Whole-genome landscape of Medicago truncatula symbiotic genes.</title>
        <authorList>
            <person name="Pecrix Y."/>
            <person name="Gamas P."/>
            <person name="Carrere S."/>
        </authorList>
    </citation>
    <scope>NUCLEOTIDE SEQUENCE</scope>
    <source>
        <tissue evidence="11">Leaves</tissue>
    </source>
</reference>
<evidence type="ECO:0000259" key="9">
    <source>
        <dbReference type="Pfam" id="PF04535"/>
    </source>
</evidence>
<keyword evidence="5 8" id="KW-0812">Transmembrane</keyword>
<dbReference type="Proteomes" id="UP000002051">
    <property type="component" value="Chromosome 3"/>
</dbReference>
<dbReference type="OrthoDB" id="749363at2759"/>
<dbReference type="HOGENOM" id="CLU_066104_2_2_1"/>
<keyword evidence="13" id="KW-1185">Reference proteome</keyword>
<accession>G7J7X5</accession>
<accession>A0A0C3VHM4</accession>
<evidence type="ECO:0000256" key="4">
    <source>
        <dbReference type="ARBA" id="ARBA00022475"/>
    </source>
</evidence>
<feature type="transmembrane region" description="Helical" evidence="8">
    <location>
        <begin position="86"/>
        <end position="107"/>
    </location>
</feature>
<dbReference type="EMBL" id="CM001219">
    <property type="protein sequence ID" value="AES70869.2"/>
    <property type="molecule type" value="Genomic_DNA"/>
</dbReference>
<evidence type="ECO:0000313" key="10">
    <source>
        <dbReference type="EMBL" id="AES70869.2"/>
    </source>
</evidence>
<protein>
    <recommendedName>
        <fullName evidence="8">CASP-like protein</fullName>
    </recommendedName>
</protein>
<evidence type="ECO:0000256" key="1">
    <source>
        <dbReference type="ARBA" id="ARBA00004651"/>
    </source>
</evidence>
<proteinExistence type="inferred from homology"/>
<dbReference type="EMBL" id="PSQE01000003">
    <property type="protein sequence ID" value="RHN68063.1"/>
    <property type="molecule type" value="Genomic_DNA"/>
</dbReference>
<dbReference type="Gramene" id="rna16353">
    <property type="protein sequence ID" value="RHN68063.1"/>
    <property type="gene ID" value="gene16353"/>
</dbReference>
<dbReference type="NCBIfam" id="TIGR01569">
    <property type="entry name" value="A_tha_TIGR01569"/>
    <property type="match status" value="1"/>
</dbReference>
<evidence type="ECO:0000256" key="3">
    <source>
        <dbReference type="ARBA" id="ARBA00011489"/>
    </source>
</evidence>